<sequence length="118" mass="13124">MLEFAPGSHAVAVRNIPGTHAWFSTHFPRRPVLPGVLLLQDMAELASLVCGDDLRHWRLSSVRTMRFRHFVGPGDQVELTVHVTRRTAGSCEVRAEARVEGRTVATARRLVLTAREAS</sequence>
<dbReference type="STRING" id="67285.AQI88_36845"/>
<dbReference type="AlphaFoldDB" id="A0A101NED6"/>
<dbReference type="EMBL" id="LMWL01000077">
    <property type="protein sequence ID" value="KUM91469.1"/>
    <property type="molecule type" value="Genomic_DNA"/>
</dbReference>
<evidence type="ECO:0000313" key="4">
    <source>
        <dbReference type="EMBL" id="KUM91469.1"/>
    </source>
</evidence>
<dbReference type="SUPFAM" id="SSF54637">
    <property type="entry name" value="Thioesterase/thiol ester dehydrase-isomerase"/>
    <property type="match status" value="1"/>
</dbReference>
<keyword evidence="2" id="KW-0456">Lyase</keyword>
<dbReference type="PANTHER" id="PTHR30272:SF1">
    <property type="entry name" value="3-HYDROXYACYL-[ACYL-CARRIER-PROTEIN] DEHYDRATASE"/>
    <property type="match status" value="1"/>
</dbReference>
<protein>
    <submittedName>
        <fullName evidence="4">Hydroxymyristoyl-ACP dehydratase</fullName>
    </submittedName>
</protein>
<accession>A0A101NED6</accession>
<comment type="caution">
    <text evidence="4">The sequence shown here is derived from an EMBL/GenBank/DDBJ whole genome shotgun (WGS) entry which is preliminary data.</text>
</comment>
<dbReference type="Pfam" id="PF22818">
    <property type="entry name" value="ApeI-like"/>
    <property type="match status" value="1"/>
</dbReference>
<dbReference type="GO" id="GO:0016829">
    <property type="term" value="F:lyase activity"/>
    <property type="evidence" value="ECO:0007669"/>
    <property type="project" value="UniProtKB-KW"/>
</dbReference>
<dbReference type="InterPro" id="IPR013114">
    <property type="entry name" value="FabA_FabZ"/>
</dbReference>
<evidence type="ECO:0000259" key="3">
    <source>
        <dbReference type="Pfam" id="PF22818"/>
    </source>
</evidence>
<proteinExistence type="inferred from homology"/>
<evidence type="ECO:0000256" key="2">
    <source>
        <dbReference type="ARBA" id="ARBA00023239"/>
    </source>
</evidence>
<dbReference type="InterPro" id="IPR054545">
    <property type="entry name" value="ApeI-like"/>
</dbReference>
<dbReference type="Gene3D" id="3.10.129.10">
    <property type="entry name" value="Hotdog Thioesterase"/>
    <property type="match status" value="1"/>
</dbReference>
<keyword evidence="5" id="KW-1185">Reference proteome</keyword>
<evidence type="ECO:0000256" key="1">
    <source>
        <dbReference type="ARBA" id="ARBA00009174"/>
    </source>
</evidence>
<name>A0A101NED6_9ACTN</name>
<evidence type="ECO:0000313" key="5">
    <source>
        <dbReference type="Proteomes" id="UP000054241"/>
    </source>
</evidence>
<feature type="domain" description="ApeI dehydratase-like" evidence="3">
    <location>
        <begin position="11"/>
        <end position="88"/>
    </location>
</feature>
<dbReference type="PANTHER" id="PTHR30272">
    <property type="entry name" value="3-HYDROXYACYL-[ACYL-CARRIER-PROTEIN] DEHYDRATASE"/>
    <property type="match status" value="1"/>
</dbReference>
<comment type="similarity">
    <text evidence="1">Belongs to the thioester dehydratase family. FabZ subfamily.</text>
</comment>
<dbReference type="InterPro" id="IPR029069">
    <property type="entry name" value="HotDog_dom_sf"/>
</dbReference>
<organism evidence="4 5">
    <name type="scientific">Streptomyces cellostaticus</name>
    <dbReference type="NCBI Taxonomy" id="67285"/>
    <lineage>
        <taxon>Bacteria</taxon>
        <taxon>Bacillati</taxon>
        <taxon>Actinomycetota</taxon>
        <taxon>Actinomycetes</taxon>
        <taxon>Kitasatosporales</taxon>
        <taxon>Streptomycetaceae</taxon>
        <taxon>Streptomyces</taxon>
    </lineage>
</organism>
<dbReference type="Proteomes" id="UP000054241">
    <property type="component" value="Unassembled WGS sequence"/>
</dbReference>
<gene>
    <name evidence="4" type="ORF">AQI88_36845</name>
</gene>
<reference evidence="4 5" key="1">
    <citation type="submission" date="2015-10" db="EMBL/GenBank/DDBJ databases">
        <title>Draft genome sequence of Streptomyces cellostaticus DSM 40189, type strain for the species Streptomyces cellostaticus.</title>
        <authorList>
            <person name="Ruckert C."/>
            <person name="Winkler A."/>
            <person name="Kalinowski J."/>
            <person name="Kampfer P."/>
            <person name="Glaeser S."/>
        </authorList>
    </citation>
    <scope>NUCLEOTIDE SEQUENCE [LARGE SCALE GENOMIC DNA]</scope>
    <source>
        <strain evidence="4 5">DSM 40189</strain>
    </source>
</reference>